<evidence type="ECO:0000256" key="7">
    <source>
        <dbReference type="ARBA" id="ARBA00023136"/>
    </source>
</evidence>
<dbReference type="Pfam" id="PF02931">
    <property type="entry name" value="Neur_chan_LBD"/>
    <property type="match status" value="1"/>
</dbReference>
<evidence type="ECO:0000256" key="10">
    <source>
        <dbReference type="ARBA" id="ARBA00023303"/>
    </source>
</evidence>
<evidence type="ECO:0000256" key="12">
    <source>
        <dbReference type="RuleBase" id="RU000687"/>
    </source>
</evidence>
<keyword evidence="5" id="KW-0770">Synapse</keyword>
<keyword evidence="2 12" id="KW-0813">Transport</keyword>
<evidence type="ECO:0000313" key="15">
    <source>
        <dbReference type="Proteomes" id="UP001186944"/>
    </source>
</evidence>
<keyword evidence="7" id="KW-0472">Membrane</keyword>
<dbReference type="PRINTS" id="PR00254">
    <property type="entry name" value="NICOTINICR"/>
</dbReference>
<feature type="domain" description="Neurotransmitter-gated ion-channel ligand-binding" evidence="13">
    <location>
        <begin position="50"/>
        <end position="258"/>
    </location>
</feature>
<gene>
    <name evidence="14" type="ORF">FSP39_008356</name>
</gene>
<evidence type="ECO:0000256" key="4">
    <source>
        <dbReference type="ARBA" id="ARBA00022692"/>
    </source>
</evidence>
<keyword evidence="15" id="KW-1185">Reference proteome</keyword>
<dbReference type="InterPro" id="IPR002394">
    <property type="entry name" value="Nicotinic_acetylcholine_rcpt"/>
</dbReference>
<evidence type="ECO:0000256" key="9">
    <source>
        <dbReference type="ARBA" id="ARBA00023286"/>
    </source>
</evidence>
<evidence type="ECO:0000256" key="8">
    <source>
        <dbReference type="ARBA" id="ARBA00023170"/>
    </source>
</evidence>
<comment type="similarity">
    <text evidence="1">Belongs to the ligand-gated ion channel (TC 1.A.9) family. Acetylcholine receptor (TC 1.A.9.1) subfamily.</text>
</comment>
<dbReference type="GO" id="GO:0045211">
    <property type="term" value="C:postsynaptic membrane"/>
    <property type="evidence" value="ECO:0007669"/>
    <property type="project" value="InterPro"/>
</dbReference>
<evidence type="ECO:0000256" key="11">
    <source>
        <dbReference type="ARBA" id="ARBA00034099"/>
    </source>
</evidence>
<dbReference type="PRINTS" id="PR00252">
    <property type="entry name" value="NRIONCHANNEL"/>
</dbReference>
<comment type="caution">
    <text evidence="14">The sequence shown here is derived from an EMBL/GenBank/DDBJ whole genome shotgun (WGS) entry which is preliminary data.</text>
</comment>
<dbReference type="GO" id="GO:0004888">
    <property type="term" value="F:transmembrane signaling receptor activity"/>
    <property type="evidence" value="ECO:0007669"/>
    <property type="project" value="InterPro"/>
</dbReference>
<comment type="subcellular location">
    <subcellularLocation>
        <location evidence="11">Synaptic cell membrane</location>
        <topology evidence="11">Multi-pass membrane protein</topology>
    </subcellularLocation>
</comment>
<dbReference type="CDD" id="cd18997">
    <property type="entry name" value="LGIC_ECD_nAChR"/>
    <property type="match status" value="1"/>
</dbReference>
<name>A0AA88Y867_PINIB</name>
<dbReference type="FunFam" id="2.70.170.10:FF:000016">
    <property type="entry name" value="Nicotinic acetylcholine receptor subunit"/>
    <property type="match status" value="1"/>
</dbReference>
<dbReference type="EMBL" id="VSWD01000007">
    <property type="protein sequence ID" value="KAK3097285.1"/>
    <property type="molecule type" value="Genomic_DNA"/>
</dbReference>
<proteinExistence type="inferred from homology"/>
<evidence type="ECO:0000256" key="6">
    <source>
        <dbReference type="ARBA" id="ARBA00023065"/>
    </source>
</evidence>
<protein>
    <recommendedName>
        <fullName evidence="13">Neurotransmitter-gated ion-channel ligand-binding domain-containing protein</fullName>
    </recommendedName>
</protein>
<accession>A0AA88Y867</accession>
<evidence type="ECO:0000256" key="5">
    <source>
        <dbReference type="ARBA" id="ARBA00023018"/>
    </source>
</evidence>
<keyword evidence="8" id="KW-0675">Receptor</keyword>
<sequence length="284" mass="32714">MDNSSFRLFQAVRSDESEEKTNRPFIKVRFANKVENKRECTTGSCSLTDEQRLLSRLLQGYSKYTRPVHNASHPVDVQVGITLTQIFDVDERNQVLTINVWLDQEWHDEKLKWDPKEYNGLTVLRIPCALLWLPDIVLYNSASDYNEKYMEALAMVSNDGTVFWPPIVKLRSTCLMDVTYFPFDDQICKLKIGSWAYDGHQVDVKILNRSNSIDLSLFVENGEWELVSARAVRNVVVYPCCDTPYPDVTFKLHIRRRTTYYLYNVIIPSVNAVQSGSVGVLDAP</sequence>
<dbReference type="GO" id="GO:0022848">
    <property type="term" value="F:acetylcholine-gated monoatomic cation-selective channel activity"/>
    <property type="evidence" value="ECO:0007669"/>
    <property type="project" value="InterPro"/>
</dbReference>
<dbReference type="InterPro" id="IPR006202">
    <property type="entry name" value="Neur_chan_lig-bd"/>
</dbReference>
<dbReference type="Proteomes" id="UP001186944">
    <property type="component" value="Unassembled WGS sequence"/>
</dbReference>
<keyword evidence="9" id="KW-1071">Ligand-gated ion channel</keyword>
<dbReference type="Gene3D" id="2.70.170.10">
    <property type="entry name" value="Neurotransmitter-gated ion-channel ligand-binding domain"/>
    <property type="match status" value="1"/>
</dbReference>
<keyword evidence="6 12" id="KW-0406">Ion transport</keyword>
<evidence type="ECO:0000256" key="2">
    <source>
        <dbReference type="ARBA" id="ARBA00022448"/>
    </source>
</evidence>
<dbReference type="AlphaFoldDB" id="A0AA88Y867"/>
<dbReference type="InterPro" id="IPR036734">
    <property type="entry name" value="Neur_chan_lig-bd_sf"/>
</dbReference>
<evidence type="ECO:0000259" key="13">
    <source>
        <dbReference type="Pfam" id="PF02931"/>
    </source>
</evidence>
<dbReference type="SUPFAM" id="SSF63712">
    <property type="entry name" value="Nicotinic receptor ligand binding domain-like"/>
    <property type="match status" value="1"/>
</dbReference>
<dbReference type="PROSITE" id="PS00236">
    <property type="entry name" value="NEUROTR_ION_CHANNEL"/>
    <property type="match status" value="1"/>
</dbReference>
<dbReference type="InterPro" id="IPR006201">
    <property type="entry name" value="Neur_channel"/>
</dbReference>
<dbReference type="InterPro" id="IPR018000">
    <property type="entry name" value="Neurotransmitter_ion_chnl_CS"/>
</dbReference>
<evidence type="ECO:0000256" key="1">
    <source>
        <dbReference type="ARBA" id="ARBA00009237"/>
    </source>
</evidence>
<evidence type="ECO:0000256" key="3">
    <source>
        <dbReference type="ARBA" id="ARBA00022475"/>
    </source>
</evidence>
<evidence type="ECO:0000313" key="14">
    <source>
        <dbReference type="EMBL" id="KAK3097285.1"/>
    </source>
</evidence>
<reference evidence="14" key="1">
    <citation type="submission" date="2019-08" db="EMBL/GenBank/DDBJ databases">
        <title>The improved chromosome-level genome for the pearl oyster Pinctada fucata martensii using PacBio sequencing and Hi-C.</title>
        <authorList>
            <person name="Zheng Z."/>
        </authorList>
    </citation>
    <scope>NUCLEOTIDE SEQUENCE</scope>
    <source>
        <strain evidence="14">ZZ-2019</strain>
        <tissue evidence="14">Adductor muscle</tissue>
    </source>
</reference>
<organism evidence="14 15">
    <name type="scientific">Pinctada imbricata</name>
    <name type="common">Atlantic pearl-oyster</name>
    <name type="synonym">Pinctada martensii</name>
    <dbReference type="NCBI Taxonomy" id="66713"/>
    <lineage>
        <taxon>Eukaryota</taxon>
        <taxon>Metazoa</taxon>
        <taxon>Spiralia</taxon>
        <taxon>Lophotrochozoa</taxon>
        <taxon>Mollusca</taxon>
        <taxon>Bivalvia</taxon>
        <taxon>Autobranchia</taxon>
        <taxon>Pteriomorphia</taxon>
        <taxon>Pterioida</taxon>
        <taxon>Pterioidea</taxon>
        <taxon>Pteriidae</taxon>
        <taxon>Pinctada</taxon>
    </lineage>
</organism>
<keyword evidence="3" id="KW-1003">Cell membrane</keyword>
<keyword evidence="4" id="KW-0812">Transmembrane</keyword>
<dbReference type="PANTHER" id="PTHR18945">
    <property type="entry name" value="NEUROTRANSMITTER GATED ION CHANNEL"/>
    <property type="match status" value="1"/>
</dbReference>
<keyword evidence="10 12" id="KW-0407">Ion channel</keyword>